<sequence>MAPGLLFSAITAAVIMCFAAGSNASEKSNRHEATVIATYHLYYPHKIGWDLRKAGTYCATWDAAKPFKWRHRYNWTSFCGPVGPTGEKSCGKCLRVRNVETGAVTTARIVDQCSNGGLDLSTEVFEKLDTDGNGYHNGHLVKSVVSAYPSSESKLSNLSDAGENGISLLASDPRSCS</sequence>
<feature type="chain" id="PRO_5045438420" evidence="2">
    <location>
        <begin position="25"/>
        <end position="177"/>
    </location>
</feature>
<dbReference type="PROSITE" id="PS51174">
    <property type="entry name" value="BARWIN_3"/>
    <property type="match status" value="1"/>
</dbReference>
<evidence type="ECO:0000313" key="5">
    <source>
        <dbReference type="Proteomes" id="UP001412067"/>
    </source>
</evidence>
<accession>A0ABR2M206</accession>
<evidence type="ECO:0000256" key="2">
    <source>
        <dbReference type="SAM" id="SignalP"/>
    </source>
</evidence>
<dbReference type="Pfam" id="PF00967">
    <property type="entry name" value="Barwin"/>
    <property type="match status" value="1"/>
</dbReference>
<feature type="domain" description="Barwin" evidence="3">
    <location>
        <begin position="30"/>
        <end position="151"/>
    </location>
</feature>
<keyword evidence="1" id="KW-1015">Disulfide bond</keyword>
<dbReference type="EMBL" id="JBBWWR010000012">
    <property type="protein sequence ID" value="KAK8958109.1"/>
    <property type="molecule type" value="Genomic_DNA"/>
</dbReference>
<feature type="signal peptide" evidence="2">
    <location>
        <begin position="1"/>
        <end position="24"/>
    </location>
</feature>
<dbReference type="SUPFAM" id="SSF50685">
    <property type="entry name" value="Barwin-like endoglucanases"/>
    <property type="match status" value="1"/>
</dbReference>
<evidence type="ECO:0000259" key="3">
    <source>
        <dbReference type="PROSITE" id="PS51174"/>
    </source>
</evidence>
<evidence type="ECO:0000256" key="1">
    <source>
        <dbReference type="ARBA" id="ARBA00023157"/>
    </source>
</evidence>
<keyword evidence="5" id="KW-1185">Reference proteome</keyword>
<dbReference type="InterPro" id="IPR001153">
    <property type="entry name" value="Barwin_dom"/>
</dbReference>
<comment type="caution">
    <text evidence="4">The sequence shown here is derived from an EMBL/GenBank/DDBJ whole genome shotgun (WGS) entry which is preliminary data.</text>
</comment>
<gene>
    <name evidence="4" type="primary">WIN1</name>
    <name evidence="4" type="ORF">KSP40_PGU017561</name>
</gene>
<organism evidence="4 5">
    <name type="scientific">Platanthera guangdongensis</name>
    <dbReference type="NCBI Taxonomy" id="2320717"/>
    <lineage>
        <taxon>Eukaryota</taxon>
        <taxon>Viridiplantae</taxon>
        <taxon>Streptophyta</taxon>
        <taxon>Embryophyta</taxon>
        <taxon>Tracheophyta</taxon>
        <taxon>Spermatophyta</taxon>
        <taxon>Magnoliopsida</taxon>
        <taxon>Liliopsida</taxon>
        <taxon>Asparagales</taxon>
        <taxon>Orchidaceae</taxon>
        <taxon>Orchidoideae</taxon>
        <taxon>Orchideae</taxon>
        <taxon>Orchidinae</taxon>
        <taxon>Platanthera</taxon>
    </lineage>
</organism>
<evidence type="ECO:0000313" key="4">
    <source>
        <dbReference type="EMBL" id="KAK8958109.1"/>
    </source>
</evidence>
<dbReference type="InterPro" id="IPR044301">
    <property type="entry name" value="PR4"/>
</dbReference>
<keyword evidence="2" id="KW-0732">Signal</keyword>
<dbReference type="InterPro" id="IPR036908">
    <property type="entry name" value="RlpA-like_sf"/>
</dbReference>
<dbReference type="PRINTS" id="PR00602">
    <property type="entry name" value="BARWIN"/>
</dbReference>
<reference evidence="4 5" key="1">
    <citation type="journal article" date="2022" name="Nat. Plants">
        <title>Genomes of leafy and leafless Platanthera orchids illuminate the evolution of mycoheterotrophy.</title>
        <authorList>
            <person name="Li M.H."/>
            <person name="Liu K.W."/>
            <person name="Li Z."/>
            <person name="Lu H.C."/>
            <person name="Ye Q.L."/>
            <person name="Zhang D."/>
            <person name="Wang J.Y."/>
            <person name="Li Y.F."/>
            <person name="Zhong Z.M."/>
            <person name="Liu X."/>
            <person name="Yu X."/>
            <person name="Liu D.K."/>
            <person name="Tu X.D."/>
            <person name="Liu B."/>
            <person name="Hao Y."/>
            <person name="Liao X.Y."/>
            <person name="Jiang Y.T."/>
            <person name="Sun W.H."/>
            <person name="Chen J."/>
            <person name="Chen Y.Q."/>
            <person name="Ai Y."/>
            <person name="Zhai J.W."/>
            <person name="Wu S.S."/>
            <person name="Zhou Z."/>
            <person name="Hsiao Y.Y."/>
            <person name="Wu W.L."/>
            <person name="Chen Y.Y."/>
            <person name="Lin Y.F."/>
            <person name="Hsu J.L."/>
            <person name="Li C.Y."/>
            <person name="Wang Z.W."/>
            <person name="Zhao X."/>
            <person name="Zhong W.Y."/>
            <person name="Ma X.K."/>
            <person name="Ma L."/>
            <person name="Huang J."/>
            <person name="Chen G.Z."/>
            <person name="Huang M.Z."/>
            <person name="Huang L."/>
            <person name="Peng D.H."/>
            <person name="Luo Y.B."/>
            <person name="Zou S.Q."/>
            <person name="Chen S.P."/>
            <person name="Lan S."/>
            <person name="Tsai W.C."/>
            <person name="Van de Peer Y."/>
            <person name="Liu Z.J."/>
        </authorList>
    </citation>
    <scope>NUCLEOTIDE SEQUENCE [LARGE SCALE GENOMIC DNA]</scope>
    <source>
        <strain evidence="4">Lor288</strain>
    </source>
</reference>
<dbReference type="Gene3D" id="2.40.40.10">
    <property type="entry name" value="RlpA-like domain"/>
    <property type="match status" value="1"/>
</dbReference>
<proteinExistence type="predicted"/>
<dbReference type="InterPro" id="IPR018226">
    <property type="entry name" value="Barwin_CS"/>
</dbReference>
<dbReference type="PROSITE" id="PS00771">
    <property type="entry name" value="BARWIN_1"/>
    <property type="match status" value="1"/>
</dbReference>
<dbReference type="PANTHER" id="PTHR46351">
    <property type="entry name" value="WOUND-INDUCED PROTEIN WIN2"/>
    <property type="match status" value="1"/>
</dbReference>
<name>A0ABR2M206_9ASPA</name>
<dbReference type="Proteomes" id="UP001412067">
    <property type="component" value="Unassembled WGS sequence"/>
</dbReference>
<dbReference type="PANTHER" id="PTHR46351:SF3">
    <property type="entry name" value="WOUND-INDUCED PROTEIN WIN2"/>
    <property type="match status" value="1"/>
</dbReference>
<protein>
    <submittedName>
        <fullName evidence="4">Wound-induced protein WIN1</fullName>
    </submittedName>
</protein>